<sequence length="154" mass="17618">MMYKHLLIVASVISLLSSCVDGAYYESNATIPNQSWSYDNIQKFKVNIDDTTARYDLFISLRHGADYDFSNIFVLLHEKGKGLKDTAYRKEVTLAQLDGRWLSNSAGGVYEKQYLAKENFTFPDTGKYEFAVEQNMRENPLKDIINVGIKLVKK</sequence>
<protein>
    <submittedName>
        <fullName evidence="2">Gliding motility lipoprotein GldH</fullName>
    </submittedName>
</protein>
<dbReference type="RefSeq" id="WP_136900589.1">
    <property type="nucleotide sequence ID" value="NZ_SUME01000002.1"/>
</dbReference>
<feature type="signal peptide" evidence="1">
    <location>
        <begin position="1"/>
        <end position="22"/>
    </location>
</feature>
<keyword evidence="3" id="KW-1185">Reference proteome</keyword>
<dbReference type="OrthoDB" id="982482at2"/>
<keyword evidence="2" id="KW-0449">Lipoprotein</keyword>
<dbReference type="PROSITE" id="PS51257">
    <property type="entry name" value="PROKAR_LIPOPROTEIN"/>
    <property type="match status" value="1"/>
</dbReference>
<accession>A0A4U0P697</accession>
<feature type="chain" id="PRO_5021012597" evidence="1">
    <location>
        <begin position="23"/>
        <end position="154"/>
    </location>
</feature>
<dbReference type="EMBL" id="SUME01000002">
    <property type="protein sequence ID" value="TJZ62252.1"/>
    <property type="molecule type" value="Genomic_DNA"/>
</dbReference>
<evidence type="ECO:0000256" key="1">
    <source>
        <dbReference type="SAM" id="SignalP"/>
    </source>
</evidence>
<evidence type="ECO:0000313" key="3">
    <source>
        <dbReference type="Proteomes" id="UP000306808"/>
    </source>
</evidence>
<dbReference type="Pfam" id="PF14109">
    <property type="entry name" value="GldH_lipo"/>
    <property type="match status" value="1"/>
</dbReference>
<dbReference type="NCBIfam" id="TIGR03511">
    <property type="entry name" value="GldH_lipo"/>
    <property type="match status" value="1"/>
</dbReference>
<gene>
    <name evidence="2" type="primary">gldH</name>
    <name evidence="2" type="ORF">FAZ15_07040</name>
</gene>
<dbReference type="Proteomes" id="UP000306808">
    <property type="component" value="Unassembled WGS sequence"/>
</dbReference>
<proteinExistence type="predicted"/>
<evidence type="ECO:0000313" key="2">
    <source>
        <dbReference type="EMBL" id="TJZ62252.1"/>
    </source>
</evidence>
<reference evidence="2 3" key="1">
    <citation type="submission" date="2019-04" db="EMBL/GenBank/DDBJ databases">
        <title>Sphingobacterium olei sp. nov., isolated from oil-contaminated soil.</title>
        <authorList>
            <person name="Liu B."/>
        </authorList>
    </citation>
    <scope>NUCLEOTIDE SEQUENCE [LARGE SCALE GENOMIC DNA]</scope>
    <source>
        <strain evidence="2 3">HAL-9</strain>
    </source>
</reference>
<dbReference type="InterPro" id="IPR020018">
    <property type="entry name" value="Motility-assoc_lipoprot_GldH"/>
</dbReference>
<name>A0A4U0P697_9SPHI</name>
<organism evidence="2 3">
    <name type="scientific">Sphingobacterium olei</name>
    <dbReference type="NCBI Taxonomy" id="2571155"/>
    <lineage>
        <taxon>Bacteria</taxon>
        <taxon>Pseudomonadati</taxon>
        <taxon>Bacteroidota</taxon>
        <taxon>Sphingobacteriia</taxon>
        <taxon>Sphingobacteriales</taxon>
        <taxon>Sphingobacteriaceae</taxon>
        <taxon>Sphingobacterium</taxon>
    </lineage>
</organism>
<comment type="caution">
    <text evidence="2">The sequence shown here is derived from an EMBL/GenBank/DDBJ whole genome shotgun (WGS) entry which is preliminary data.</text>
</comment>
<dbReference type="AlphaFoldDB" id="A0A4U0P697"/>
<keyword evidence="1" id="KW-0732">Signal</keyword>